<evidence type="ECO:0000259" key="6">
    <source>
        <dbReference type="PROSITE" id="PS50893"/>
    </source>
</evidence>
<gene>
    <name evidence="7" type="ORF">GCM10009668_40030</name>
</gene>
<dbReference type="PROSITE" id="PS50893">
    <property type="entry name" value="ABC_TRANSPORTER_2"/>
    <property type="match status" value="1"/>
</dbReference>
<dbReference type="Gene3D" id="3.40.50.300">
    <property type="entry name" value="P-loop containing nucleotide triphosphate hydrolases"/>
    <property type="match status" value="2"/>
</dbReference>
<evidence type="ECO:0000313" key="7">
    <source>
        <dbReference type="EMBL" id="GAA1113842.1"/>
    </source>
</evidence>
<dbReference type="Pfam" id="PF00005">
    <property type="entry name" value="ABC_tran"/>
    <property type="match status" value="2"/>
</dbReference>
<evidence type="ECO:0000256" key="5">
    <source>
        <dbReference type="SAM" id="Coils"/>
    </source>
</evidence>
<keyword evidence="8" id="KW-1185">Reference proteome</keyword>
<dbReference type="InterPro" id="IPR027417">
    <property type="entry name" value="P-loop_NTPase"/>
</dbReference>
<dbReference type="InterPro" id="IPR015856">
    <property type="entry name" value="ABC_transpr_CbiO/EcfA_su"/>
</dbReference>
<dbReference type="SMART" id="SM00382">
    <property type="entry name" value="AAA"/>
    <property type="match status" value="2"/>
</dbReference>
<feature type="coiled-coil region" evidence="5">
    <location>
        <begin position="231"/>
        <end position="272"/>
    </location>
</feature>
<dbReference type="PANTHER" id="PTHR19211">
    <property type="entry name" value="ATP-BINDING TRANSPORT PROTEIN-RELATED"/>
    <property type="match status" value="1"/>
</dbReference>
<comment type="caution">
    <text evidence="7">The sequence shown here is derived from an EMBL/GenBank/DDBJ whole genome shotgun (WGS) entry which is preliminary data.</text>
</comment>
<dbReference type="PANTHER" id="PTHR19211:SF6">
    <property type="entry name" value="BLL7188 PROTEIN"/>
    <property type="match status" value="1"/>
</dbReference>
<keyword evidence="1" id="KW-0813">Transport</keyword>
<dbReference type="InterPro" id="IPR050611">
    <property type="entry name" value="ABCF"/>
</dbReference>
<evidence type="ECO:0000256" key="1">
    <source>
        <dbReference type="ARBA" id="ARBA00022448"/>
    </source>
</evidence>
<dbReference type="CDD" id="cd03225">
    <property type="entry name" value="ABC_cobalt_CbiO_domain1"/>
    <property type="match status" value="1"/>
</dbReference>
<reference evidence="7 8" key="1">
    <citation type="journal article" date="2019" name="Int. J. Syst. Evol. Microbiol.">
        <title>The Global Catalogue of Microorganisms (GCM) 10K type strain sequencing project: providing services to taxonomists for standard genome sequencing and annotation.</title>
        <authorList>
            <consortium name="The Broad Institute Genomics Platform"/>
            <consortium name="The Broad Institute Genome Sequencing Center for Infectious Disease"/>
            <person name="Wu L."/>
            <person name="Ma J."/>
        </authorList>
    </citation>
    <scope>NUCLEOTIDE SEQUENCE [LARGE SCALE GENOMIC DNA]</scope>
    <source>
        <strain evidence="7 8">JCM 13008</strain>
    </source>
</reference>
<keyword evidence="4 7" id="KW-0067">ATP-binding</keyword>
<feature type="domain" description="ABC transporter" evidence="6">
    <location>
        <begin position="6"/>
        <end position="233"/>
    </location>
</feature>
<proteinExistence type="predicted"/>
<sequence length="548" mass="58917">MPTPAIAFHDVSLRWPDDTLAFADLDLRVPPGRNALVGRNGAGKSTILRLIAGDLSPTSGSIQVDGSVGYLRQDLTLRVDAEVAEHLGIAAKLHAIAAVTSGDVDERHFETIGDDWDIEERAVALLDRLGMPAGTLHRRVGELSGGEAMQLHLAALLWQRPDVLLLDEPTNNLDAGARARVHELVASYRGTLLVVSHDRELLELVDRIGEVRAHGSSREVHWYGGGWSAYREQIAAERAAAEQALTAAKADVRRQQNEAQAAERVIARRNKQGAKAAESMPKILAGARKRSAQESAGKLRGVHQQRLAEARGELDRARSELTSDESISLALPATVVHRGQQVLSAHGITLRDGRTIELTISGPERVAITGRNGVGKTTLLDTLLGRRPLEPGEDGEVGEVVRHVPTAFVPQRLDVLDVEQSVFANARERAPHADPHEIRAQLARLLFRGAAADQPVGTLSGGELLRATLACLLLADPAPRLLVLDEPTNNLDLSSASQLVDALGSYQGALLVVSHDQAFLDDLELTRVLDLDAPEDPDGALESAEAVS</sequence>
<dbReference type="GO" id="GO:0005524">
    <property type="term" value="F:ATP binding"/>
    <property type="evidence" value="ECO:0007669"/>
    <property type="project" value="UniProtKB-KW"/>
</dbReference>
<dbReference type="Proteomes" id="UP001501581">
    <property type="component" value="Unassembled WGS sequence"/>
</dbReference>
<keyword evidence="2" id="KW-0677">Repeat</keyword>
<evidence type="ECO:0000256" key="4">
    <source>
        <dbReference type="ARBA" id="ARBA00022840"/>
    </source>
</evidence>
<keyword evidence="5" id="KW-0175">Coiled coil</keyword>
<dbReference type="EMBL" id="BAAALG010000017">
    <property type="protein sequence ID" value="GAA1113842.1"/>
    <property type="molecule type" value="Genomic_DNA"/>
</dbReference>
<name>A0ABN1U535_9ACTN</name>
<evidence type="ECO:0000313" key="8">
    <source>
        <dbReference type="Proteomes" id="UP001501581"/>
    </source>
</evidence>
<keyword evidence="3" id="KW-0547">Nucleotide-binding</keyword>
<organism evidence="7 8">
    <name type="scientific">Nocardioides dubius</name>
    <dbReference type="NCBI Taxonomy" id="317019"/>
    <lineage>
        <taxon>Bacteria</taxon>
        <taxon>Bacillati</taxon>
        <taxon>Actinomycetota</taxon>
        <taxon>Actinomycetes</taxon>
        <taxon>Propionibacteriales</taxon>
        <taxon>Nocardioidaceae</taxon>
        <taxon>Nocardioides</taxon>
    </lineage>
</organism>
<protein>
    <submittedName>
        <fullName evidence="7">ABC-F family ATP-binding cassette domain-containing protein</fullName>
    </submittedName>
</protein>
<dbReference type="SUPFAM" id="SSF52540">
    <property type="entry name" value="P-loop containing nucleoside triphosphate hydrolases"/>
    <property type="match status" value="2"/>
</dbReference>
<evidence type="ECO:0000256" key="2">
    <source>
        <dbReference type="ARBA" id="ARBA00022737"/>
    </source>
</evidence>
<evidence type="ECO:0000256" key="3">
    <source>
        <dbReference type="ARBA" id="ARBA00022741"/>
    </source>
</evidence>
<dbReference type="InterPro" id="IPR003593">
    <property type="entry name" value="AAA+_ATPase"/>
</dbReference>
<accession>A0ABN1U535</accession>
<dbReference type="InterPro" id="IPR003439">
    <property type="entry name" value="ABC_transporter-like_ATP-bd"/>
</dbReference>
<dbReference type="RefSeq" id="WP_343996689.1">
    <property type="nucleotide sequence ID" value="NZ_BAAALG010000017.1"/>
</dbReference>